<dbReference type="GO" id="GO:0004301">
    <property type="term" value="F:epoxide hydrolase activity"/>
    <property type="evidence" value="ECO:0007669"/>
    <property type="project" value="TreeGrafter"/>
</dbReference>
<feature type="non-terminal residue" evidence="5">
    <location>
        <position position="194"/>
    </location>
</feature>
<protein>
    <recommendedName>
        <fullName evidence="4">Epoxide hydrolase N-terminal domain-containing protein</fullName>
    </recommendedName>
</protein>
<dbReference type="AlphaFoldDB" id="A0A382JV73"/>
<reference evidence="5" key="1">
    <citation type="submission" date="2018-05" db="EMBL/GenBank/DDBJ databases">
        <authorList>
            <person name="Lanie J.A."/>
            <person name="Ng W.-L."/>
            <person name="Kazmierczak K.M."/>
            <person name="Andrzejewski T.M."/>
            <person name="Davidsen T.M."/>
            <person name="Wayne K.J."/>
            <person name="Tettelin H."/>
            <person name="Glass J.I."/>
            <person name="Rusch D."/>
            <person name="Podicherti R."/>
            <person name="Tsui H.-C.T."/>
            <person name="Winkler M.E."/>
        </authorList>
    </citation>
    <scope>NUCLEOTIDE SEQUENCE</scope>
</reference>
<dbReference type="SUPFAM" id="SSF53474">
    <property type="entry name" value="alpha/beta-Hydrolases"/>
    <property type="match status" value="1"/>
</dbReference>
<dbReference type="InterPro" id="IPR000639">
    <property type="entry name" value="Epox_hydrolase-like"/>
</dbReference>
<feature type="domain" description="Epoxide hydrolase N-terminal" evidence="4">
    <location>
        <begin position="9"/>
        <end position="111"/>
    </location>
</feature>
<dbReference type="Gene3D" id="3.40.50.1820">
    <property type="entry name" value="alpha/beta hydrolase"/>
    <property type="match status" value="1"/>
</dbReference>
<dbReference type="Pfam" id="PF06441">
    <property type="entry name" value="EHN"/>
    <property type="match status" value="1"/>
</dbReference>
<evidence type="ECO:0000256" key="3">
    <source>
        <dbReference type="ARBA" id="ARBA00022801"/>
    </source>
</evidence>
<evidence type="ECO:0000313" key="5">
    <source>
        <dbReference type="EMBL" id="SVC14867.1"/>
    </source>
</evidence>
<dbReference type="PRINTS" id="PR00412">
    <property type="entry name" value="EPOXHYDRLASE"/>
</dbReference>
<evidence type="ECO:0000256" key="2">
    <source>
        <dbReference type="ARBA" id="ARBA00022797"/>
    </source>
</evidence>
<dbReference type="PANTHER" id="PTHR21661">
    <property type="entry name" value="EPOXIDE HYDROLASE 1-RELATED"/>
    <property type="match status" value="1"/>
</dbReference>
<dbReference type="GO" id="GO:0097176">
    <property type="term" value="P:epoxide metabolic process"/>
    <property type="evidence" value="ECO:0007669"/>
    <property type="project" value="TreeGrafter"/>
</dbReference>
<dbReference type="EMBL" id="UINC01076064">
    <property type="protein sequence ID" value="SVC14867.1"/>
    <property type="molecule type" value="Genomic_DNA"/>
</dbReference>
<comment type="similarity">
    <text evidence="1">Belongs to the peptidase S33 family.</text>
</comment>
<name>A0A382JV73_9ZZZZ</name>
<keyword evidence="3" id="KW-0378">Hydrolase</keyword>
<gene>
    <name evidence="5" type="ORF">METZ01_LOCUS267721</name>
</gene>
<organism evidence="5">
    <name type="scientific">marine metagenome</name>
    <dbReference type="NCBI Taxonomy" id="408172"/>
    <lineage>
        <taxon>unclassified sequences</taxon>
        <taxon>metagenomes</taxon>
        <taxon>ecological metagenomes</taxon>
    </lineage>
</organism>
<dbReference type="InterPro" id="IPR029058">
    <property type="entry name" value="AB_hydrolase_fold"/>
</dbReference>
<proteinExistence type="inferred from homology"/>
<dbReference type="PANTHER" id="PTHR21661:SF35">
    <property type="entry name" value="EPOXIDE HYDROLASE"/>
    <property type="match status" value="1"/>
</dbReference>
<keyword evidence="2" id="KW-0058">Aromatic hydrocarbons catabolism</keyword>
<evidence type="ECO:0000256" key="1">
    <source>
        <dbReference type="ARBA" id="ARBA00010088"/>
    </source>
</evidence>
<sequence>MNDSTEAVPFKVDIEEEKLNDVQERLKKSRLSEDFGNQDWKYGTERNYLSEILKYWIQNYNWRDQEEKINSFPHYKCEIDGNPIHFIHVKGSGKNAKPIILSHGWPWTFWDYQKIIDPLANPEKYGGDSEDSFDVIVPSLPGYGFSTPLKKTGINFWETSDLWVSLMKDVLGYEKFFAHGGDWGSLVTLQLGHK</sequence>
<evidence type="ECO:0000259" key="4">
    <source>
        <dbReference type="Pfam" id="PF06441"/>
    </source>
</evidence>
<accession>A0A382JV73</accession>
<dbReference type="InterPro" id="IPR010497">
    <property type="entry name" value="Epoxide_hydro_N"/>
</dbReference>